<organism evidence="2 3">
    <name type="scientific">Bacillus cereus 03BB108</name>
    <dbReference type="NCBI Taxonomy" id="451709"/>
    <lineage>
        <taxon>Bacteria</taxon>
        <taxon>Bacillati</taxon>
        <taxon>Bacillota</taxon>
        <taxon>Bacilli</taxon>
        <taxon>Bacillales</taxon>
        <taxon>Bacillaceae</taxon>
        <taxon>Bacillus</taxon>
        <taxon>Bacillus cereus group</taxon>
    </lineage>
</organism>
<gene>
    <name evidence="2" type="ORF">AK40_5701</name>
</gene>
<dbReference type="AlphaFoldDB" id="A0AAN0SS73"/>
<reference evidence="2 3" key="1">
    <citation type="journal article" date="2015" name="Genome Announc.">
        <title>Complete genome sequences for 35 biothreat assay-relevant bacillus species.</title>
        <authorList>
            <person name="Johnson S.L."/>
            <person name="Daligault H.E."/>
            <person name="Davenport K.W."/>
            <person name="Jaissle J."/>
            <person name="Frey K.G."/>
            <person name="Ladner J.T."/>
            <person name="Broomall S.M."/>
            <person name="Bishop-Lilly K.A."/>
            <person name="Bruce D.C."/>
            <person name="Gibbons H.S."/>
            <person name="Coyne S.R."/>
            <person name="Lo C.C."/>
            <person name="Meincke L."/>
            <person name="Munk A.C."/>
            <person name="Koroleva G.I."/>
            <person name="Rosenzweig C.N."/>
            <person name="Palacios G.F."/>
            <person name="Redden C.L."/>
            <person name="Minogue T.D."/>
            <person name="Chain P.S."/>
        </authorList>
    </citation>
    <scope>NUCLEOTIDE SEQUENCE [LARGE SCALE GENOMIC DNA]</scope>
    <source>
        <strain evidence="2 3">03BB108</strain>
    </source>
</reference>
<keyword evidence="2" id="KW-0614">Plasmid</keyword>
<evidence type="ECO:0000313" key="3">
    <source>
        <dbReference type="Proteomes" id="UP000031861"/>
    </source>
</evidence>
<dbReference type="RefSeq" id="WP_001995834.1">
    <property type="nucleotide sequence ID" value="NZ_CP009639.1"/>
</dbReference>
<dbReference type="Pfam" id="PF18780">
    <property type="entry name" value="HNH_repeat"/>
    <property type="match status" value="10"/>
</dbReference>
<evidence type="ECO:0000313" key="2">
    <source>
        <dbReference type="EMBL" id="AJI08723.1"/>
    </source>
</evidence>
<dbReference type="InterPro" id="IPR041025">
    <property type="entry name" value="HNH_repeat"/>
</dbReference>
<protein>
    <submittedName>
        <fullName evidence="2">Uncharacterized protein</fullName>
    </submittedName>
</protein>
<evidence type="ECO:0000256" key="1">
    <source>
        <dbReference type="SAM" id="MobiDB-lite"/>
    </source>
</evidence>
<accession>A0AAN0SS73</accession>
<feature type="region of interest" description="Disordered" evidence="1">
    <location>
        <begin position="632"/>
        <end position="651"/>
    </location>
</feature>
<dbReference type="Proteomes" id="UP000031861">
    <property type="component" value="Plasmid pBFI_1"/>
</dbReference>
<proteinExistence type="predicted"/>
<feature type="compositionally biased region" description="Basic residues" evidence="1">
    <location>
        <begin position="637"/>
        <end position="651"/>
    </location>
</feature>
<name>A0AAN0SS73_BACCE</name>
<dbReference type="EMBL" id="CP009639">
    <property type="protein sequence ID" value="AJI08723.1"/>
    <property type="molecule type" value="Genomic_DNA"/>
</dbReference>
<geneLocation type="plasmid" evidence="2 3">
    <name>pBFI_1</name>
</geneLocation>
<sequence>MEKATRLMLIKKIKQLADELNRVPKLKDVDKETMNLIVIEFGCWSNLLEAAGFKATRGRNMKVKYNKEKIIEEIQKKAKELNRVPKSKEITSVSKYIIERHFGSWSNALETAGFKPNRKYNPDSKYLTDKQILDNIQSVAKKLGKTPRVEDVPYSKIAINRFGSWSNALIEAGLNIETKGKYTKEELIQILRDEYERLGHVPRAYEIRQNSSITRVFGSWENALLEADLKSERYKSDEELLEELIEFGNKIGRRPRKVDCDEHKFPIGKYQRRFGSWNNALKLAGFTTSRKKYTRQELVGQIQQVAKNLNKVPCPTDIPNNAIYYAYFKDWIEVIEAAGFSYYETVAGYDFHDKKTVTKRVYTKKGVIEEINSTAKKIKRVPLINDVAVTEGNLFKYFDTWFEVLEAANIFQLFNISTLYSQEQLISELINHAKKLNRNPKPKDLTIERKWFEYQFGSWKRALLVAGLSPEADITFTKEKIIKTIQETAQNLKRIPKQSETGIHTHTYIRFFPTWEKVLEAACVNKKTEIISAIQEVTRKLGRVPRVREISVSHKTVRLYFGSWYKALEEAGLERTRGYSKKQLINMIKEYNQKTGKVPCVAELPVTNYPFVRQFGSYKKALEAAGFEPFSNYKNKEKGKKPKKPKKQSVL</sequence>